<dbReference type="EMBL" id="JADNYJ010000125">
    <property type="protein sequence ID" value="KAF8882161.1"/>
    <property type="molecule type" value="Genomic_DNA"/>
</dbReference>
<keyword evidence="3" id="KW-1185">Reference proteome</keyword>
<dbReference type="CDD" id="cd07262">
    <property type="entry name" value="VOC_like"/>
    <property type="match status" value="1"/>
</dbReference>
<dbReference type="SUPFAM" id="SSF54593">
    <property type="entry name" value="Glyoxalase/Bleomycin resistance protein/Dihydroxybiphenyl dioxygenase"/>
    <property type="match status" value="1"/>
</dbReference>
<dbReference type="PANTHER" id="PTHR35006">
    <property type="entry name" value="GLYOXALASE FAMILY PROTEIN (AFU_ORTHOLOGUE AFUA_5G14830)"/>
    <property type="match status" value="1"/>
</dbReference>
<evidence type="ECO:0000259" key="1">
    <source>
        <dbReference type="PROSITE" id="PS51819"/>
    </source>
</evidence>
<reference evidence="2" key="1">
    <citation type="submission" date="2020-11" db="EMBL/GenBank/DDBJ databases">
        <authorList>
            <consortium name="DOE Joint Genome Institute"/>
            <person name="Ahrendt S."/>
            <person name="Riley R."/>
            <person name="Andreopoulos W."/>
            <person name="LaButti K."/>
            <person name="Pangilinan J."/>
            <person name="Ruiz-duenas F.J."/>
            <person name="Barrasa J.M."/>
            <person name="Sanchez-Garcia M."/>
            <person name="Camarero S."/>
            <person name="Miyauchi S."/>
            <person name="Serrano A."/>
            <person name="Linde D."/>
            <person name="Babiker R."/>
            <person name="Drula E."/>
            <person name="Ayuso-Fernandez I."/>
            <person name="Pacheco R."/>
            <person name="Padilla G."/>
            <person name="Ferreira P."/>
            <person name="Barriuso J."/>
            <person name="Kellner H."/>
            <person name="Castanera R."/>
            <person name="Alfaro M."/>
            <person name="Ramirez L."/>
            <person name="Pisabarro A.G."/>
            <person name="Kuo A."/>
            <person name="Tritt A."/>
            <person name="Lipzen A."/>
            <person name="He G."/>
            <person name="Yan M."/>
            <person name="Ng V."/>
            <person name="Cullen D."/>
            <person name="Martin F."/>
            <person name="Rosso M.-N."/>
            <person name="Henrissat B."/>
            <person name="Hibbett D."/>
            <person name="Martinez A.T."/>
            <person name="Grigoriev I.V."/>
        </authorList>
    </citation>
    <scope>NUCLEOTIDE SEQUENCE</scope>
    <source>
        <strain evidence="2">AH 44721</strain>
    </source>
</reference>
<dbReference type="InterPro" id="IPR004360">
    <property type="entry name" value="Glyas_Fos-R_dOase_dom"/>
</dbReference>
<dbReference type="PROSITE" id="PS51819">
    <property type="entry name" value="VOC"/>
    <property type="match status" value="1"/>
</dbReference>
<dbReference type="Gene3D" id="3.10.180.10">
    <property type="entry name" value="2,3-Dihydroxybiphenyl 1,2-Dioxygenase, domain 1"/>
    <property type="match status" value="1"/>
</dbReference>
<sequence>MPIHHIQLVVSSEKDAKKFYLAALAPLGYQDAFGADAGFTGLGPNGKPDLFLRGPKFGESPSKGAHIAFAAQNREQVDQFYEAAIKAGAKDNGGPGERDYFPGYYAAFVLDLDGNNIEVVHL</sequence>
<protein>
    <submittedName>
        <fullName evidence="2">Glyoxalase</fullName>
    </submittedName>
</protein>
<dbReference type="PANTHER" id="PTHR35006:SF2">
    <property type="entry name" value="GLYOXALASE FAMILY PROTEIN (AFU_ORTHOLOGUE AFUA_5G14830)"/>
    <property type="match status" value="1"/>
</dbReference>
<accession>A0A9P5THP4</accession>
<proteinExistence type="predicted"/>
<dbReference type="AlphaFoldDB" id="A0A9P5THP4"/>
<dbReference type="Pfam" id="PF00903">
    <property type="entry name" value="Glyoxalase"/>
    <property type="match status" value="1"/>
</dbReference>
<feature type="domain" description="VOC" evidence="1">
    <location>
        <begin position="2"/>
        <end position="122"/>
    </location>
</feature>
<evidence type="ECO:0000313" key="2">
    <source>
        <dbReference type="EMBL" id="KAF8882161.1"/>
    </source>
</evidence>
<dbReference type="InterPro" id="IPR037523">
    <property type="entry name" value="VOC_core"/>
</dbReference>
<gene>
    <name evidence="2" type="ORF">CPB84DRAFT_1791081</name>
</gene>
<evidence type="ECO:0000313" key="3">
    <source>
        <dbReference type="Proteomes" id="UP000724874"/>
    </source>
</evidence>
<dbReference type="InterPro" id="IPR029068">
    <property type="entry name" value="Glyas_Bleomycin-R_OHBP_Dase"/>
</dbReference>
<name>A0A9P5THP4_GYMJU</name>
<dbReference type="Proteomes" id="UP000724874">
    <property type="component" value="Unassembled WGS sequence"/>
</dbReference>
<dbReference type="OrthoDB" id="10249419at2759"/>
<organism evidence="2 3">
    <name type="scientific">Gymnopilus junonius</name>
    <name type="common">Spectacular rustgill mushroom</name>
    <name type="synonym">Gymnopilus spectabilis subsp. junonius</name>
    <dbReference type="NCBI Taxonomy" id="109634"/>
    <lineage>
        <taxon>Eukaryota</taxon>
        <taxon>Fungi</taxon>
        <taxon>Dikarya</taxon>
        <taxon>Basidiomycota</taxon>
        <taxon>Agaricomycotina</taxon>
        <taxon>Agaricomycetes</taxon>
        <taxon>Agaricomycetidae</taxon>
        <taxon>Agaricales</taxon>
        <taxon>Agaricineae</taxon>
        <taxon>Hymenogastraceae</taxon>
        <taxon>Gymnopilus</taxon>
    </lineage>
</organism>
<comment type="caution">
    <text evidence="2">The sequence shown here is derived from an EMBL/GenBank/DDBJ whole genome shotgun (WGS) entry which is preliminary data.</text>
</comment>